<name>A0AC35TL68_9BILA</name>
<dbReference type="Proteomes" id="UP000095286">
    <property type="component" value="Unplaced"/>
</dbReference>
<evidence type="ECO:0000313" key="2">
    <source>
        <dbReference type="WBParaSite" id="RSKR_0000191500.1"/>
    </source>
</evidence>
<evidence type="ECO:0000313" key="1">
    <source>
        <dbReference type="Proteomes" id="UP000095286"/>
    </source>
</evidence>
<proteinExistence type="predicted"/>
<accession>A0AC35TL68</accession>
<dbReference type="WBParaSite" id="RSKR_0000191500.1">
    <property type="protein sequence ID" value="RSKR_0000191500.1"/>
    <property type="gene ID" value="RSKR_0000191500"/>
</dbReference>
<organism evidence="1 2">
    <name type="scientific">Rhabditophanes sp. KR3021</name>
    <dbReference type="NCBI Taxonomy" id="114890"/>
    <lineage>
        <taxon>Eukaryota</taxon>
        <taxon>Metazoa</taxon>
        <taxon>Ecdysozoa</taxon>
        <taxon>Nematoda</taxon>
        <taxon>Chromadorea</taxon>
        <taxon>Rhabditida</taxon>
        <taxon>Tylenchina</taxon>
        <taxon>Panagrolaimomorpha</taxon>
        <taxon>Strongyloidoidea</taxon>
        <taxon>Alloionematidae</taxon>
        <taxon>Rhabditophanes</taxon>
    </lineage>
</organism>
<sequence>MTKFIILLALTILAVGNIYASIDCDICHQIISAAEAHFKNGEPESTLLGDLVSQCKIIGSTYGQQATSICLKVVQQNIDKIYGHFNAGMKPCAICLAAGSCLSSDTCTDSFLKF</sequence>
<reference evidence="2" key="1">
    <citation type="submission" date="2025-08" db="UniProtKB">
        <authorList>
            <consortium name="WormBaseParasite"/>
        </authorList>
    </citation>
    <scope>IDENTIFICATION</scope>
    <source>
        <strain evidence="2">KR3021</strain>
    </source>
</reference>
<protein>
    <submittedName>
        <fullName evidence="2">Saposin B-type domain-containing protein</fullName>
    </submittedName>
</protein>